<dbReference type="RefSeq" id="XP_037169446.1">
    <property type="nucleotide sequence ID" value="XM_037303724.1"/>
</dbReference>
<name>A0A8H6L8Y2_9LECA</name>
<dbReference type="AlphaFoldDB" id="A0A8H6L8Y2"/>
<dbReference type="EMBL" id="JACCJC010000004">
    <property type="protein sequence ID" value="KAF6240177.1"/>
    <property type="molecule type" value="Genomic_DNA"/>
</dbReference>
<dbReference type="Proteomes" id="UP000578531">
    <property type="component" value="Unassembled WGS sequence"/>
</dbReference>
<accession>A0A8H6L8Y2</accession>
<proteinExistence type="predicted"/>
<evidence type="ECO:0000313" key="1">
    <source>
        <dbReference type="EMBL" id="KAF6240177.1"/>
    </source>
</evidence>
<sequence>MQINNGDLHAAESVCLESGPLLLYHTSRIICVQAEIREAKRQACQSFCTRKNFEKIVHIPLQIIVAQSPPLDVEPQVETREVGNRNSECAQQYLMVEKIESAQRREQKSHIQRFRWDYFRAIADMKIFQVNLPQLECHQELIESATVPEMVALFFVIVVGHAEKDELHNLELSNDPSISRGIGPSDTRTELRWDDYKSQADKGALVVVEECMQVDIVNLEAAQFNRFKSWPCIAPDLLIGVARVVLLLSRLFVTRRADGKGVGGCHFQLDLVAFLRGL</sequence>
<gene>
    <name evidence="1" type="ORF">HO173_001787</name>
</gene>
<protein>
    <submittedName>
        <fullName evidence="1">Uncharacterized protein</fullName>
    </submittedName>
</protein>
<evidence type="ECO:0000313" key="2">
    <source>
        <dbReference type="Proteomes" id="UP000578531"/>
    </source>
</evidence>
<reference evidence="1 2" key="1">
    <citation type="journal article" date="2020" name="Genomics">
        <title>Complete, high-quality genomes from long-read metagenomic sequencing of two wolf lichen thalli reveals enigmatic genome architecture.</title>
        <authorList>
            <person name="McKenzie S.K."/>
            <person name="Walston R.F."/>
            <person name="Allen J.L."/>
        </authorList>
    </citation>
    <scope>NUCLEOTIDE SEQUENCE [LARGE SCALE GENOMIC DNA]</scope>
    <source>
        <strain evidence="1">WasteWater2</strain>
    </source>
</reference>
<keyword evidence="2" id="KW-1185">Reference proteome</keyword>
<dbReference type="GeneID" id="59283461"/>
<comment type="caution">
    <text evidence="1">The sequence shown here is derived from an EMBL/GenBank/DDBJ whole genome shotgun (WGS) entry which is preliminary data.</text>
</comment>
<organism evidence="1 2">
    <name type="scientific">Letharia columbiana</name>
    <dbReference type="NCBI Taxonomy" id="112416"/>
    <lineage>
        <taxon>Eukaryota</taxon>
        <taxon>Fungi</taxon>
        <taxon>Dikarya</taxon>
        <taxon>Ascomycota</taxon>
        <taxon>Pezizomycotina</taxon>
        <taxon>Lecanoromycetes</taxon>
        <taxon>OSLEUM clade</taxon>
        <taxon>Lecanoromycetidae</taxon>
        <taxon>Lecanorales</taxon>
        <taxon>Lecanorineae</taxon>
        <taxon>Parmeliaceae</taxon>
        <taxon>Letharia</taxon>
    </lineage>
</organism>